<name>A0A4R0T0R4_BIFLL</name>
<keyword evidence="1" id="KW-0472">Membrane</keyword>
<gene>
    <name evidence="2" type="ORF">MCC10015_1959</name>
</gene>
<reference evidence="2 3" key="1">
    <citation type="journal article" date="2018" name="Sci. Rep.">
        <title>Genomic diversity and distribution of Bifidobacterium longum subsp. longum across the human lifespan.</title>
        <authorList>
            <person name="Odamaki T."/>
            <person name="Bottacini F."/>
            <person name="Kato K."/>
            <person name="Mitsuyama E."/>
            <person name="Yoshida K."/>
            <person name="Horigome A."/>
            <person name="Xiao J.Z."/>
            <person name="van Sinderen D."/>
        </authorList>
    </citation>
    <scope>NUCLEOTIDE SEQUENCE [LARGE SCALE GENOMIC DNA]</scope>
    <source>
        <strain evidence="2 3">MCC10015</strain>
    </source>
</reference>
<dbReference type="RefSeq" id="WP_275046154.1">
    <property type="nucleotide sequence ID" value="NZ_JBPFJJ010000021.1"/>
</dbReference>
<dbReference type="AlphaFoldDB" id="A0A4R0T0R4"/>
<protein>
    <submittedName>
        <fullName evidence="2">Uncharacterized protein</fullName>
    </submittedName>
</protein>
<sequence>MSNKPNRITDILVNIASIVTVTGWAAAVVLLIIKLGIWVFQ</sequence>
<evidence type="ECO:0000256" key="1">
    <source>
        <dbReference type="SAM" id="Phobius"/>
    </source>
</evidence>
<dbReference type="Proteomes" id="UP000293441">
    <property type="component" value="Unassembled WGS sequence"/>
</dbReference>
<feature type="transmembrane region" description="Helical" evidence="1">
    <location>
        <begin position="12"/>
        <end position="40"/>
    </location>
</feature>
<dbReference type="EMBL" id="SHPX01000047">
    <property type="protein sequence ID" value="TCD95600.1"/>
    <property type="molecule type" value="Genomic_DNA"/>
</dbReference>
<evidence type="ECO:0000313" key="2">
    <source>
        <dbReference type="EMBL" id="TCD95600.1"/>
    </source>
</evidence>
<comment type="caution">
    <text evidence="2">The sequence shown here is derived from an EMBL/GenBank/DDBJ whole genome shotgun (WGS) entry which is preliminary data.</text>
</comment>
<evidence type="ECO:0000313" key="3">
    <source>
        <dbReference type="Proteomes" id="UP000293441"/>
    </source>
</evidence>
<accession>A0A4R0T0R4</accession>
<keyword evidence="1" id="KW-0812">Transmembrane</keyword>
<keyword evidence="1" id="KW-1133">Transmembrane helix</keyword>
<organism evidence="2 3">
    <name type="scientific">Bifidobacterium longum subsp. longum</name>
    <dbReference type="NCBI Taxonomy" id="1679"/>
    <lineage>
        <taxon>Bacteria</taxon>
        <taxon>Bacillati</taxon>
        <taxon>Actinomycetota</taxon>
        <taxon>Actinomycetes</taxon>
        <taxon>Bifidobacteriales</taxon>
        <taxon>Bifidobacteriaceae</taxon>
        <taxon>Bifidobacterium</taxon>
    </lineage>
</organism>
<proteinExistence type="predicted"/>